<feature type="repeat" description="ANK" evidence="3">
    <location>
        <begin position="1184"/>
        <end position="1216"/>
    </location>
</feature>
<feature type="repeat" description="ANK" evidence="3">
    <location>
        <begin position="1248"/>
        <end position="1280"/>
    </location>
</feature>
<feature type="repeat" description="ANK" evidence="3">
    <location>
        <begin position="1314"/>
        <end position="1340"/>
    </location>
</feature>
<dbReference type="InterPro" id="IPR054471">
    <property type="entry name" value="GPIID_WHD"/>
</dbReference>
<feature type="repeat" description="ANK" evidence="3">
    <location>
        <begin position="1151"/>
        <end position="1183"/>
    </location>
</feature>
<dbReference type="InterPro" id="IPR002110">
    <property type="entry name" value="Ankyrin_rpt"/>
</dbReference>
<feature type="repeat" description="ANK" evidence="3">
    <location>
        <begin position="1084"/>
        <end position="1116"/>
    </location>
</feature>
<dbReference type="Pfam" id="PF12796">
    <property type="entry name" value="Ank_2"/>
    <property type="match status" value="6"/>
</dbReference>
<dbReference type="OrthoDB" id="674604at2759"/>
<feature type="repeat" description="ANK" evidence="3">
    <location>
        <begin position="985"/>
        <end position="1017"/>
    </location>
</feature>
<dbReference type="Gene3D" id="1.25.40.20">
    <property type="entry name" value="Ankyrin repeat-containing domain"/>
    <property type="match status" value="8"/>
</dbReference>
<organism evidence="7 8">
    <name type="scientific">Glutinoglossum americanum</name>
    <dbReference type="NCBI Taxonomy" id="1670608"/>
    <lineage>
        <taxon>Eukaryota</taxon>
        <taxon>Fungi</taxon>
        <taxon>Dikarya</taxon>
        <taxon>Ascomycota</taxon>
        <taxon>Pezizomycotina</taxon>
        <taxon>Geoglossomycetes</taxon>
        <taxon>Geoglossales</taxon>
        <taxon>Geoglossaceae</taxon>
        <taxon>Glutinoglossum</taxon>
    </lineage>
</organism>
<protein>
    <recommendedName>
        <fullName evidence="9">NACHT domain-containing protein</fullName>
    </recommendedName>
</protein>
<evidence type="ECO:0000313" key="7">
    <source>
        <dbReference type="EMBL" id="KAH0538358.1"/>
    </source>
</evidence>
<dbReference type="Pfam" id="PF17107">
    <property type="entry name" value="SesA"/>
    <property type="match status" value="1"/>
</dbReference>
<dbReference type="SUPFAM" id="SSF52540">
    <property type="entry name" value="P-loop containing nucleoside triphosphate hydrolases"/>
    <property type="match status" value="1"/>
</dbReference>
<feature type="domain" description="NACHT-NTPase and P-loop NTPases N-terminal" evidence="4">
    <location>
        <begin position="13"/>
        <end position="134"/>
    </location>
</feature>
<evidence type="ECO:0000256" key="1">
    <source>
        <dbReference type="ARBA" id="ARBA00022737"/>
    </source>
</evidence>
<dbReference type="InterPro" id="IPR056884">
    <property type="entry name" value="NPHP3-like_N"/>
</dbReference>
<dbReference type="Pfam" id="PF22939">
    <property type="entry name" value="WHD_GPIID"/>
    <property type="match status" value="1"/>
</dbReference>
<dbReference type="SUPFAM" id="SSF48403">
    <property type="entry name" value="Ankyrin repeat"/>
    <property type="match status" value="2"/>
</dbReference>
<feature type="repeat" description="ANK" evidence="3">
    <location>
        <begin position="1052"/>
        <end position="1084"/>
    </location>
</feature>
<evidence type="ECO:0000259" key="5">
    <source>
        <dbReference type="Pfam" id="PF22939"/>
    </source>
</evidence>
<dbReference type="InterPro" id="IPR036770">
    <property type="entry name" value="Ankyrin_rpt-contain_sf"/>
</dbReference>
<feature type="repeat" description="ANK" evidence="3">
    <location>
        <begin position="911"/>
        <end position="943"/>
    </location>
</feature>
<feature type="repeat" description="ANK" evidence="3">
    <location>
        <begin position="855"/>
        <end position="887"/>
    </location>
</feature>
<dbReference type="PANTHER" id="PTHR24161">
    <property type="entry name" value="ANK_REP_REGION DOMAIN-CONTAINING PROTEIN-RELATED"/>
    <property type="match status" value="1"/>
</dbReference>
<dbReference type="Pfam" id="PF24883">
    <property type="entry name" value="NPHP3_N"/>
    <property type="match status" value="1"/>
</dbReference>
<feature type="repeat" description="ANK" evidence="3">
    <location>
        <begin position="945"/>
        <end position="977"/>
    </location>
</feature>
<dbReference type="Gene3D" id="3.40.50.300">
    <property type="entry name" value="P-loop containing nucleotide triphosphate hydrolases"/>
    <property type="match status" value="1"/>
</dbReference>
<dbReference type="InterPro" id="IPR031352">
    <property type="entry name" value="SesA"/>
</dbReference>
<dbReference type="SMART" id="SM00248">
    <property type="entry name" value="ANK"/>
    <property type="match status" value="16"/>
</dbReference>
<feature type="domain" description="Nephrocystin 3-like N-terminal" evidence="6">
    <location>
        <begin position="260"/>
        <end position="432"/>
    </location>
</feature>
<proteinExistence type="predicted"/>
<sequence>MSGAEAGLVIGLISGTIAIIDAIKKVYDAAKDQQGLPAAFREVAQRLPLVQHVLGKAKARAEGRQVDDEASKAAKSILEPCQKRAEDLEKIFQKVIPQEGDSRLDRYYKAASTLGKGGKVETLMNGILNDMSLLSVKCGMETEDLVKELKEAMKAMSALDPSVPDHIFDKKASFTNINSGSGFQNIMNDVRNENSGSGILFAGPMGSVHLPGSVVNNYIHRALIHTIEEAVVACRNALFLTDPDIHRESLKTDKGDRVPGTCEWIRKNAVYQSWLDGDIPLLWISGGPGKGKTMLSIFLTEELEHISRQTKSIILLFFFCVNQDQKRNTAVAILRGLLYQIVEKRPNLIKRHVLPYFETAERRKDTISSLGTLWIIFRKLLQDPDLGTTFCVLDGLDECDDGSSQEIIAKLVSFLQHPQSTDRALRLVIVSRELSGLGKCARVELDPDNEGRVTSDVKQFISFRIKDLSRIPGFEEEFSIYVQNTLLQRADGTFLWVGLVMKELSEKKTCIEVQETLDKIPQGLPAIYSRMLLQIEESRRSTAVQILHWVMMAVRPLTLRELAAAISVQPPRYRSAEEAVCDLITLCNPFLRVHNNEVSLVHKSARDYLLREETDRNPVLEEFRIKPEKAHLELARKCLSCISDTSCSEESPLSNYAVLHWPEHARDSSIHAGELLDLSLPFFQDKSGLRRRWEQSYIKARLSVPFNLKRQNTFGLNPLTPFDLLHVASHFGIVAWVDIFVKRRNFSFFNPANKKDKEYGHIPLSYAAENGHEAVVKLLIEAKADVNAKDEYRVTPLSLVAQEGRGAVADAKADVNAKDKYRVTPLLLAAQVGHEAVVKLLIEAKADVNVKDNYDGRTPLSWAAQRGHEAVVKLLIEAKADVNAKDKNSGTRPPSWSPFERRYAVFILDNAGRTPLSWAAQRGHEDVVKLLVKAKADVNVKDKNFGRTPLSWAAYEGHEAVVKLLIKAKSDVNVKDNDDPMPMNDGRTPLSWAAQKGHEAVVKLLIEAEADVNGKDDTQGRTPLWWAAYEGHEAVAKLLIDAGSDVNDKDDYDVTPLLLAAREGHEAIVKLLIDAKADVKVKDGGRTPLSWAAQKGHKAVAKLLIEAKADVNGKDDTHGRTPLWWAAYEGHEAVAKLLIDTESDVNDKDDYDVTPLLWAAEKGHEAIVKLLIDAKADVNAKNKYCMTPLLLAACEGHEAVVKLLIDAKVNVKDDDGTTPLSWAAQDGHEAVVKLLIDAKANVNMKDDGGTTPLSWAAYEGHEAVVKLLIEAKADVNMKDDDGTTPLWWAAYEGHEAVVKLLIEAKADVNMEDDDGTTPLSLAAKNGHDATVKLLRSFNSK</sequence>
<feature type="repeat" description="ANK" evidence="3">
    <location>
        <begin position="1118"/>
        <end position="1150"/>
    </location>
</feature>
<evidence type="ECO:0000256" key="2">
    <source>
        <dbReference type="ARBA" id="ARBA00023043"/>
    </source>
</evidence>
<dbReference type="PANTHER" id="PTHR24161:SF121">
    <property type="entry name" value="M-PHASE PHOSPHOPROTEIN 8"/>
    <property type="match status" value="1"/>
</dbReference>
<feature type="repeat" description="ANK" evidence="3">
    <location>
        <begin position="1215"/>
        <end position="1247"/>
    </location>
</feature>
<keyword evidence="8" id="KW-1185">Reference proteome</keyword>
<accession>A0A9P8I690</accession>
<evidence type="ECO:0008006" key="9">
    <source>
        <dbReference type="Google" id="ProtNLM"/>
    </source>
</evidence>
<dbReference type="PROSITE" id="PS50088">
    <property type="entry name" value="ANK_REPEAT"/>
    <property type="match status" value="16"/>
</dbReference>
<feature type="repeat" description="ANK" evidence="3">
    <location>
        <begin position="759"/>
        <end position="791"/>
    </location>
</feature>
<dbReference type="EMBL" id="JAGHQL010000112">
    <property type="protein sequence ID" value="KAH0538358.1"/>
    <property type="molecule type" value="Genomic_DNA"/>
</dbReference>
<dbReference type="Proteomes" id="UP000698800">
    <property type="component" value="Unassembled WGS sequence"/>
</dbReference>
<dbReference type="PRINTS" id="PR01415">
    <property type="entry name" value="ANKYRIN"/>
</dbReference>
<feature type="domain" description="GPI inositol-deacylase winged helix" evidence="5">
    <location>
        <begin position="539"/>
        <end position="615"/>
    </location>
</feature>
<keyword evidence="1" id="KW-0677">Repeat</keyword>
<gene>
    <name evidence="7" type="ORF">FGG08_005053</name>
</gene>
<evidence type="ECO:0000256" key="3">
    <source>
        <dbReference type="PROSITE-ProRule" id="PRU00023"/>
    </source>
</evidence>
<dbReference type="InterPro" id="IPR027417">
    <property type="entry name" value="P-loop_NTPase"/>
</dbReference>
<dbReference type="Pfam" id="PF13637">
    <property type="entry name" value="Ank_4"/>
    <property type="match status" value="2"/>
</dbReference>
<reference evidence="7" key="1">
    <citation type="submission" date="2021-03" db="EMBL/GenBank/DDBJ databases">
        <title>Comparative genomics and phylogenomic investigation of the class Geoglossomycetes provide insights into ecological specialization and systematics.</title>
        <authorList>
            <person name="Melie T."/>
            <person name="Pirro S."/>
            <person name="Miller A.N."/>
            <person name="Quandt A."/>
        </authorList>
    </citation>
    <scope>NUCLEOTIDE SEQUENCE</scope>
    <source>
        <strain evidence="7">GBOQ0MN5Z8</strain>
    </source>
</reference>
<evidence type="ECO:0000259" key="6">
    <source>
        <dbReference type="Pfam" id="PF24883"/>
    </source>
</evidence>
<name>A0A9P8I690_9PEZI</name>
<feature type="repeat" description="ANK" evidence="3">
    <location>
        <begin position="1019"/>
        <end position="1051"/>
    </location>
</feature>
<feature type="repeat" description="ANK" evidence="3">
    <location>
        <begin position="1281"/>
        <end position="1313"/>
    </location>
</feature>
<dbReference type="PROSITE" id="PS50297">
    <property type="entry name" value="ANK_REP_REGION"/>
    <property type="match status" value="15"/>
</dbReference>
<keyword evidence="2 3" id="KW-0040">ANK repeat</keyword>
<comment type="caution">
    <text evidence="7">The sequence shown here is derived from an EMBL/GenBank/DDBJ whole genome shotgun (WGS) entry which is preliminary data.</text>
</comment>
<evidence type="ECO:0000313" key="8">
    <source>
        <dbReference type="Proteomes" id="UP000698800"/>
    </source>
</evidence>
<evidence type="ECO:0000259" key="4">
    <source>
        <dbReference type="Pfam" id="PF17107"/>
    </source>
</evidence>
<feature type="repeat" description="ANK" evidence="3">
    <location>
        <begin position="821"/>
        <end position="853"/>
    </location>
</feature>